<keyword evidence="8" id="KW-0191">Covalent protein-RNA linkage</keyword>
<dbReference type="GO" id="GO:0044162">
    <property type="term" value="C:host cell cytoplasmic vesicle membrane"/>
    <property type="evidence" value="ECO:0007669"/>
    <property type="project" value="UniProtKB-SubCell"/>
</dbReference>
<evidence type="ECO:0000256" key="17">
    <source>
        <dbReference type="ARBA" id="ARBA00022804"/>
    </source>
</evidence>
<evidence type="ECO:0000313" key="37">
    <source>
        <dbReference type="Proteomes" id="UP000290510"/>
    </source>
</evidence>
<dbReference type="Pfam" id="PF12944">
    <property type="entry name" value="HAV_VP"/>
    <property type="match status" value="1"/>
</dbReference>
<dbReference type="Gene3D" id="3.30.70.270">
    <property type="match status" value="1"/>
</dbReference>
<keyword evidence="19" id="KW-0788">Thiol protease</keyword>
<evidence type="ECO:0000256" key="4">
    <source>
        <dbReference type="ARBA" id="ARBA00020107"/>
    </source>
</evidence>
<dbReference type="InterPro" id="IPR044067">
    <property type="entry name" value="PCV_3C_PRO"/>
</dbReference>
<evidence type="ECO:0000256" key="5">
    <source>
        <dbReference type="ARBA" id="ARBA00022448"/>
    </source>
</evidence>
<keyword evidence="6" id="KW-0696">RNA-directed RNA polymerase</keyword>
<feature type="domain" description="RdRp catalytic" evidence="33">
    <location>
        <begin position="2149"/>
        <end position="2270"/>
    </location>
</feature>
<keyword evidence="26" id="KW-0406">Ion transport</keyword>
<dbReference type="GO" id="GO:0015267">
    <property type="term" value="F:channel activity"/>
    <property type="evidence" value="ECO:0007669"/>
    <property type="project" value="UniProtKB-KW"/>
</dbReference>
<dbReference type="Gene3D" id="3.40.50.300">
    <property type="entry name" value="P-loop containing nucleotide triphosphate hydrolases"/>
    <property type="match status" value="1"/>
</dbReference>
<dbReference type="GO" id="GO:0046718">
    <property type="term" value="P:symbiont entry into host cell"/>
    <property type="evidence" value="ECO:0007669"/>
    <property type="project" value="UniProtKB-KW"/>
</dbReference>
<keyword evidence="17" id="KW-1161">Viral attachment to host cell</keyword>
<evidence type="ECO:0000256" key="11">
    <source>
        <dbReference type="ARBA" id="ARBA00022581"/>
    </source>
</evidence>
<dbReference type="InterPro" id="IPR009003">
    <property type="entry name" value="Peptidase_S1_PA"/>
</dbReference>
<keyword evidence="21" id="KW-0946">Virion</keyword>
<keyword evidence="5" id="KW-0813">Transport</keyword>
<dbReference type="RefSeq" id="YP_009552829.1">
    <property type="nucleotide sequence ID" value="NC_040673.1"/>
</dbReference>
<evidence type="ECO:0000256" key="28">
    <source>
        <dbReference type="ARBA" id="ARBA00023200"/>
    </source>
</evidence>
<comment type="similarity">
    <text evidence="3">Belongs to the picornaviridae polyprotein family.</text>
</comment>
<dbReference type="Gene3D" id="3.90.1720.10">
    <property type="entry name" value="endopeptidase domain like (from Nostoc punctiforme)"/>
    <property type="match status" value="1"/>
</dbReference>
<dbReference type="GO" id="GO:0019062">
    <property type="term" value="P:virion attachment to host cell"/>
    <property type="evidence" value="ECO:0007669"/>
    <property type="project" value="UniProtKB-KW"/>
</dbReference>
<dbReference type="Gene3D" id="1.20.960.20">
    <property type="match status" value="1"/>
</dbReference>
<dbReference type="GO" id="GO:0005198">
    <property type="term" value="F:structural molecule activity"/>
    <property type="evidence" value="ECO:0007669"/>
    <property type="project" value="InterPro"/>
</dbReference>
<keyword evidence="15" id="KW-0547">Nucleotide-binding</keyword>
<accession>A0A2H4UZA4</accession>
<keyword evidence="22" id="KW-1043">Host membrane</keyword>
<evidence type="ECO:0000256" key="2">
    <source>
        <dbReference type="ARBA" id="ARBA00004328"/>
    </source>
</evidence>
<dbReference type="GO" id="GO:0006351">
    <property type="term" value="P:DNA-templated transcription"/>
    <property type="evidence" value="ECO:0007669"/>
    <property type="project" value="InterPro"/>
</dbReference>
<evidence type="ECO:0000259" key="34">
    <source>
        <dbReference type="PROSITE" id="PS51218"/>
    </source>
</evidence>
<evidence type="ECO:0000256" key="22">
    <source>
        <dbReference type="ARBA" id="ARBA00022870"/>
    </source>
</evidence>
<organism evidence="36 37">
    <name type="scientific">tremovirus B1</name>
    <dbReference type="NCBI Taxonomy" id="2058161"/>
    <lineage>
        <taxon>Viruses</taxon>
        <taxon>Riboviria</taxon>
        <taxon>Orthornavirae</taxon>
        <taxon>Pisuviricota</taxon>
        <taxon>Pisoniviricetes</taxon>
        <taxon>Picornavirales</taxon>
        <taxon>Picornaviridae</taxon>
        <taxon>Heptrevirinae</taxon>
        <taxon>Tremovirus</taxon>
        <taxon>Tremovirus beturtli</taxon>
        <taxon>Tremovirus B</taxon>
    </lineage>
</organism>
<evidence type="ECO:0000256" key="27">
    <source>
        <dbReference type="ARBA" id="ARBA00023136"/>
    </source>
</evidence>
<keyword evidence="25" id="KW-1182">Viral ion channel</keyword>
<dbReference type="InterPro" id="IPR001205">
    <property type="entry name" value="RNA-dir_pol_C"/>
</dbReference>
<feature type="domain" description="SF3 helicase" evidence="34">
    <location>
        <begin position="1357"/>
        <end position="1524"/>
    </location>
</feature>
<dbReference type="Gene3D" id="2.40.10.10">
    <property type="entry name" value="Trypsin-like serine proteases"/>
    <property type="match status" value="2"/>
</dbReference>
<evidence type="ECO:0000256" key="7">
    <source>
        <dbReference type="ARBA" id="ARBA00022488"/>
    </source>
</evidence>
<dbReference type="Gene3D" id="2.60.120.20">
    <property type="match status" value="3"/>
</dbReference>
<dbReference type="Pfam" id="PF00073">
    <property type="entry name" value="Rhv"/>
    <property type="match status" value="2"/>
</dbReference>
<dbReference type="GO" id="GO:0039694">
    <property type="term" value="P:viral RNA genome replication"/>
    <property type="evidence" value="ECO:0007669"/>
    <property type="project" value="InterPro"/>
</dbReference>
<dbReference type="SUPFAM" id="SSF52540">
    <property type="entry name" value="P-loop containing nucleoside triphosphate hydrolases"/>
    <property type="match status" value="1"/>
</dbReference>
<keyword evidence="28" id="KW-1035">Host cytoplasm</keyword>
<dbReference type="InterPro" id="IPR007053">
    <property type="entry name" value="LRAT_dom"/>
</dbReference>
<dbReference type="InterPro" id="IPR043128">
    <property type="entry name" value="Rev_trsase/Diguanyl_cyclase"/>
</dbReference>
<dbReference type="SMART" id="SM00382">
    <property type="entry name" value="AAA"/>
    <property type="match status" value="1"/>
</dbReference>
<evidence type="ECO:0000256" key="14">
    <source>
        <dbReference type="ARBA" id="ARBA00022695"/>
    </source>
</evidence>
<dbReference type="SUPFAM" id="SSF56672">
    <property type="entry name" value="DNA/RNA polymerases"/>
    <property type="match status" value="1"/>
</dbReference>
<name>A0A2H4UZA4_9PICO</name>
<evidence type="ECO:0000256" key="18">
    <source>
        <dbReference type="ARBA" id="ARBA00022806"/>
    </source>
</evidence>
<dbReference type="InterPro" id="IPR024354">
    <property type="entry name" value="Hepatitis_A_VP1-2A"/>
</dbReference>
<dbReference type="GO" id="GO:0017111">
    <property type="term" value="F:ribonucleoside triphosphate phosphatase activity"/>
    <property type="evidence" value="ECO:0007669"/>
    <property type="project" value="UniProtKB-EC"/>
</dbReference>
<evidence type="ECO:0000256" key="31">
    <source>
        <dbReference type="ARBA" id="ARBA00047631"/>
    </source>
</evidence>
<evidence type="ECO:0000256" key="24">
    <source>
        <dbReference type="ARBA" id="ARBA00022953"/>
    </source>
</evidence>
<evidence type="ECO:0000256" key="9">
    <source>
        <dbReference type="ARBA" id="ARBA00022553"/>
    </source>
</evidence>
<proteinExistence type="inferred from homology"/>
<dbReference type="InterPro" id="IPR043504">
    <property type="entry name" value="Peptidase_S1_PA_chymotrypsin"/>
</dbReference>
<dbReference type="InterPro" id="IPR003593">
    <property type="entry name" value="AAA+_ATPase"/>
</dbReference>
<evidence type="ECO:0000256" key="15">
    <source>
        <dbReference type="ARBA" id="ARBA00022741"/>
    </source>
</evidence>
<evidence type="ECO:0000256" key="30">
    <source>
        <dbReference type="ARBA" id="ARBA00023303"/>
    </source>
</evidence>
<keyword evidence="14" id="KW-0548">Nucleotidyltransferase</keyword>
<keyword evidence="29" id="KW-1160">Virus entry into host cell</keyword>
<evidence type="ECO:0000256" key="26">
    <source>
        <dbReference type="ARBA" id="ARBA00023065"/>
    </source>
</evidence>
<dbReference type="InterPro" id="IPR000605">
    <property type="entry name" value="Helicase_SF3_ssDNA/RNA_vir"/>
</dbReference>
<dbReference type="GO" id="GO:0034220">
    <property type="term" value="P:monoatomic ion transmembrane transport"/>
    <property type="evidence" value="ECO:0007669"/>
    <property type="project" value="UniProtKB-KW"/>
</dbReference>
<evidence type="ECO:0000256" key="1">
    <source>
        <dbReference type="ARBA" id="ARBA00004295"/>
    </source>
</evidence>
<dbReference type="Proteomes" id="UP000290510">
    <property type="component" value="Segment"/>
</dbReference>
<keyword evidence="13" id="KW-0808">Transferase</keyword>
<evidence type="ECO:0000256" key="16">
    <source>
        <dbReference type="ARBA" id="ARBA00022801"/>
    </source>
</evidence>
<evidence type="ECO:0000256" key="25">
    <source>
        <dbReference type="ARBA" id="ARBA00023039"/>
    </source>
</evidence>
<evidence type="ECO:0000256" key="19">
    <source>
        <dbReference type="ARBA" id="ARBA00022807"/>
    </source>
</evidence>
<keyword evidence="18" id="KW-0347">Helicase</keyword>
<evidence type="ECO:0000256" key="10">
    <source>
        <dbReference type="ARBA" id="ARBA00022561"/>
    </source>
</evidence>
<comment type="catalytic activity">
    <reaction evidence="31">
        <text>a ribonucleoside 5'-triphosphate + H2O = a ribonucleoside 5'-diphosphate + phosphate + H(+)</text>
        <dbReference type="Rhea" id="RHEA:23680"/>
        <dbReference type="ChEBI" id="CHEBI:15377"/>
        <dbReference type="ChEBI" id="CHEBI:15378"/>
        <dbReference type="ChEBI" id="CHEBI:43474"/>
        <dbReference type="ChEBI" id="CHEBI:57930"/>
        <dbReference type="ChEBI" id="CHEBI:61557"/>
        <dbReference type="EC" id="3.6.1.15"/>
    </reaction>
</comment>
<evidence type="ECO:0000256" key="23">
    <source>
        <dbReference type="ARBA" id="ARBA00022884"/>
    </source>
</evidence>
<dbReference type="PROSITE" id="PS51874">
    <property type="entry name" value="PCV_3C_PRO"/>
    <property type="match status" value="1"/>
</dbReference>
<dbReference type="InterPro" id="IPR007094">
    <property type="entry name" value="RNA-dir_pol_PSvirus"/>
</dbReference>
<dbReference type="InterPro" id="IPR027417">
    <property type="entry name" value="P-loop_NTPase"/>
</dbReference>
<feature type="region of interest" description="Disordered" evidence="32">
    <location>
        <begin position="1074"/>
        <end position="1109"/>
    </location>
</feature>
<sequence length="2397" mass="265939" precursor="true">MADRRGLFTSIGGAVDSAFNMLADPSVETQELTNDRVAIGGAGYFTTVDQQAVSNAAVGTRKEEVLASAVDLPGSKVSQGERFFLIAQVDWTTDKTVGQALGADKAGLDVVKELMATEFAVDGLLKYHAYARFGLEVIVQINPTNFQAGGLITALVPAGELEGSLASLTTYCHGILNCNINNVVKMRVPFVYSRGMYNLRDPAYAPWVLVLRCWSPLQVATGTSTMVTVSVLARFTYLEMHGLTPLYSQMMRNEFRISTTQNVMNLANYEDSMAKVSLALDQEDWRSDVSSAGDLKVTNFRTWTEIPCYSYSFSYSGASEHATLIWANTVDPYTYGMHVQEPGEAPSGYHSTNLSSVASQYAYWRGDIVFDFEVFCTPFHSGRLLIVYVPGSEKTPTASITMRGASTGLCATFDIKGVNSTLRFRCPYVSDTPYRTNPFSGTYVVGSLKPYATGKILVYVYNRLQAPPTVSPSINVIVYKSAQALELFAPLWSAIDGRPALATTQAGDDEAGFSTNETVQQVNTQPKQELKSTRELTVTPEGAVTALEDPKISRRKPGTFPETGHGYKRHTSDHMNIYKFMGRAHYLFAITFTKTDVQYTFPLHLDTNLYNSSSDVLGLEGTLRWFLHMIQLYRGPIDISFAFSGDTNVDGIIYFTPAGVGQETDSSEVASKLTMNYKAATGMVRFNTARTNNVQLRLPWYSNLYACTCNAPLTGDIDGLYGHISIQITSYNVADENLRVTAYLSFTPESEFLVPRACPSYHWMRDDTPTTMIGTGHGSAVNGPSRARRDLEHLFHRQNLAESSVDSANASENEEETNAIYENINPSTRAIPSAPPYYEEIDGDTNSVKVGNYFSEVNQRLGLEVLPRGPIAGIPKIGKAIDEPPLHAKVVKLPKVGGGFASSRSRPGTPSIAPRFKSQCEKCILVEGDVVICKVPTGKHYGVYVGSGVVHVDPDGVFWTMKKKALVLKSHNMKKWCKAPDEEQPPMDKRSEITSVAIAMIGQEVDYNIFKQNCETWAKAIAGIDTTSKEGKRWSKLLTAVSGAALISAITYFRHECWAELKLDLPTTHEIVGAGVSDHSPNTPSTQPHSLVSSPDPGEGPSSPVESSGMWTRLKARTIGTMSKMVVPEAISSTTAEVKSLVNDAKGFFRRVKDALYSMQPDMSGFPWKKVVKWTLIALRLALSIGIMWRTDWDPTVMSLVTALFAVDVGATIITAAEIMDAMLNKVCTLVPEMDNMTSQSPFFTSKAFWKETNLVLSVCKNMKEVVLWVMEEVRELFEQISGQKEKETKELEDNKMVMAQLIAACDSMMISNPQGKELESFVVKGRDYVKALRTLYIKMATSSETSSFCPYISGVINSMTNKLKDLPIPETGILRAEPTVVYLYGQRGSGKSLCSMALAVSLCKQFGMVPTDSIYTQPFGSQYWDGYRQQPIVIMDDIGQLSDDSEWASFCQMVSTCPFRVNMAGLVEKGMLFDSPIIICTSNMAEPAPKTIYCREAIDRRLQIKVHVEARADYQVNGILQMMKARDDDKLKDLSCLCLTTFVGGKKEVTLDELINMVQSSVMLKAGQMDTFLHYFSQMMHKEGDDLTGMMDKLSKTYGNDFLRVNTFSEICSKMSEENQTWYSKLWSSICSNKYKILGAVAAVIGLVIASFVLYKTFDEDVKMTDEGAYSPRTPINKAVQIKHLGGTTTELPTSQTVIDMAALVQKNLIRVGYGPTEEKIQWVVNGLGLRKDLALIPSHAFMDAKEEDSMFLERNGTIYTMPIKDVIQIDLESRYSDVKIYKFVGIPPWRDLTKHFVSEEDLGTCMSLPATLCTMVSGMFQLVHETQTQLLPDFTYDHIHDDGHVEVLTVGRVVRAKASTVGGMCGGVLVSTSTRAQTPFLGIHIAGGNGHAATKLITQQMLENADRDQSQRSRVFNLKFDQPVVSTGSKTAYQKTPIHDEVKNEHEINYPASLFHSRQAEVDVAATMLSKYDSDVVEEPEGYSEVSIEYSNYLATRLDMKKELLSYQDCIEGIPGMDGLDMKTSAGLPYTLMHLTKKDLILDGQPIGQLKEDLERLEDGVMQGAVPNIEFTTVAKDELRGEEKVRLGKTRAIEVAPVHYTILFRRFFGRAVAALQSRPGFDINSAVGCDVDVHFHQWAQEINAFGDELIDLDFRNFDASLSPFMLFRAYNILGMLSGIDTALVEALVSPIVYSKHRVSSIQYTVEGGMPSGAPATSVVNSLINSTNLWFVIMQVFKCSFSQAMKLFKIITYGDDVLMVWNREQGLLPSESLPLMQQSLTNLGLSATGGDKGAVRVKTLQEISFLSRHFVMDSYGIIHPALKEVSIYSLLAWKRKTANFGDNLNDALWFAYHHGPRFYNTFVIWLSDIFSRKGLVYYMPSYVMLRREYYYKQGMA</sequence>
<evidence type="ECO:0000256" key="20">
    <source>
        <dbReference type="ARBA" id="ARBA00022840"/>
    </source>
</evidence>
<evidence type="ECO:0000256" key="12">
    <source>
        <dbReference type="ARBA" id="ARBA00022670"/>
    </source>
</evidence>
<evidence type="ECO:0000256" key="8">
    <source>
        <dbReference type="ARBA" id="ARBA00022520"/>
    </source>
</evidence>
<dbReference type="InterPro" id="IPR029053">
    <property type="entry name" value="Viral_coat"/>
</dbReference>
<evidence type="ECO:0000256" key="3">
    <source>
        <dbReference type="ARBA" id="ARBA00006029"/>
    </source>
</evidence>
<dbReference type="Pfam" id="PF00910">
    <property type="entry name" value="RNA_helicase"/>
    <property type="match status" value="1"/>
</dbReference>
<evidence type="ECO:0000313" key="36">
    <source>
        <dbReference type="EMBL" id="AUA17935.1"/>
    </source>
</evidence>
<dbReference type="GO" id="GO:0003723">
    <property type="term" value="F:RNA binding"/>
    <property type="evidence" value="ECO:0007669"/>
    <property type="project" value="UniProtKB-KW"/>
</dbReference>
<keyword evidence="37" id="KW-1185">Reference proteome</keyword>
<keyword evidence="23" id="KW-0694">RNA-binding</keyword>
<feature type="domain" description="Peptidase C3" evidence="35">
    <location>
        <begin position="1695"/>
        <end position="1904"/>
    </location>
</feature>
<evidence type="ECO:0000256" key="13">
    <source>
        <dbReference type="ARBA" id="ARBA00022679"/>
    </source>
</evidence>
<dbReference type="GO" id="GO:0005524">
    <property type="term" value="F:ATP binding"/>
    <property type="evidence" value="ECO:0007669"/>
    <property type="project" value="UniProtKB-KW"/>
</dbReference>
<dbReference type="GO" id="GO:0003968">
    <property type="term" value="F:RNA-directed RNA polymerase activity"/>
    <property type="evidence" value="ECO:0007669"/>
    <property type="project" value="UniProtKB-KW"/>
</dbReference>
<evidence type="ECO:0000256" key="21">
    <source>
        <dbReference type="ARBA" id="ARBA00022844"/>
    </source>
</evidence>
<keyword evidence="9" id="KW-0597">Phosphoprotein</keyword>
<keyword evidence="10" id="KW-0167">Capsid protein</keyword>
<dbReference type="CDD" id="cd00205">
    <property type="entry name" value="rhv_like"/>
    <property type="match status" value="2"/>
</dbReference>
<dbReference type="Pfam" id="PF04970">
    <property type="entry name" value="LRAT"/>
    <property type="match status" value="1"/>
</dbReference>
<feature type="compositionally biased region" description="Low complexity" evidence="32">
    <location>
        <begin position="1092"/>
        <end position="1109"/>
    </location>
</feature>
<keyword evidence="11" id="KW-0945">Host-virus interaction</keyword>
<feature type="compositionally biased region" description="Polar residues" evidence="32">
    <location>
        <begin position="1079"/>
        <end position="1091"/>
    </location>
</feature>
<evidence type="ECO:0000256" key="6">
    <source>
        <dbReference type="ARBA" id="ARBA00022484"/>
    </source>
</evidence>
<keyword evidence="27" id="KW-0472">Membrane</keyword>
<dbReference type="GO" id="GO:0019028">
    <property type="term" value="C:viral capsid"/>
    <property type="evidence" value="ECO:0007669"/>
    <property type="project" value="UniProtKB-KW"/>
</dbReference>
<dbReference type="Pfam" id="PF00680">
    <property type="entry name" value="RdRP_1"/>
    <property type="match status" value="1"/>
</dbReference>
<dbReference type="GO" id="GO:0004197">
    <property type="term" value="F:cysteine-type endopeptidase activity"/>
    <property type="evidence" value="ECO:0007669"/>
    <property type="project" value="InterPro"/>
</dbReference>
<dbReference type="GO" id="GO:0006508">
    <property type="term" value="P:proteolysis"/>
    <property type="evidence" value="ECO:0007669"/>
    <property type="project" value="UniProtKB-KW"/>
</dbReference>
<dbReference type="SUPFAM" id="SSF88633">
    <property type="entry name" value="Positive stranded ssRNA viruses"/>
    <property type="match status" value="3"/>
</dbReference>
<keyword evidence="24" id="KW-0693">Viral RNA replication</keyword>
<keyword evidence="7" id="KW-1036">Host cytoplasmic vesicle</keyword>
<keyword evidence="16" id="KW-0378">Hydrolase</keyword>
<dbReference type="PROSITE" id="PS50507">
    <property type="entry name" value="RDRP_SSRNA_POS"/>
    <property type="match status" value="1"/>
</dbReference>
<dbReference type="InterPro" id="IPR033703">
    <property type="entry name" value="Rhv-like"/>
</dbReference>
<comment type="subcellular location">
    <subcellularLocation>
        <location evidence="1">Host cytoplasmic vesicle membrane</location>
        <topology evidence="1">Peripheral membrane protein</topology>
        <orientation evidence="1">Cytoplasmic side</orientation>
    </subcellularLocation>
    <subcellularLocation>
        <location evidence="2">Virion</location>
    </subcellularLocation>
</comment>
<evidence type="ECO:0000259" key="33">
    <source>
        <dbReference type="PROSITE" id="PS50507"/>
    </source>
</evidence>
<dbReference type="GeneID" id="41701725"/>
<protein>
    <recommendedName>
        <fullName evidence="4">Genome polyprotein</fullName>
    </recommendedName>
</protein>
<evidence type="ECO:0000256" key="29">
    <source>
        <dbReference type="ARBA" id="ARBA00023296"/>
    </source>
</evidence>
<dbReference type="InterPro" id="IPR014759">
    <property type="entry name" value="Helicase_SF3_ssRNA_vir"/>
</dbReference>
<dbReference type="InterPro" id="IPR043502">
    <property type="entry name" value="DNA/RNA_pol_sf"/>
</dbReference>
<dbReference type="SUPFAM" id="SSF50494">
    <property type="entry name" value="Trypsin-like serine proteases"/>
    <property type="match status" value="1"/>
</dbReference>
<keyword evidence="12" id="KW-0645">Protease</keyword>
<keyword evidence="20" id="KW-0067">ATP-binding</keyword>
<evidence type="ECO:0000256" key="32">
    <source>
        <dbReference type="SAM" id="MobiDB-lite"/>
    </source>
</evidence>
<dbReference type="GO" id="GO:0003724">
    <property type="term" value="F:RNA helicase activity"/>
    <property type="evidence" value="ECO:0007669"/>
    <property type="project" value="InterPro"/>
</dbReference>
<keyword evidence="30" id="KW-0407">Ion channel</keyword>
<evidence type="ECO:0000259" key="35">
    <source>
        <dbReference type="PROSITE" id="PS51874"/>
    </source>
</evidence>
<dbReference type="InterPro" id="IPR001676">
    <property type="entry name" value="Picornavirus_capsid"/>
</dbReference>
<dbReference type="EMBL" id="KY432472">
    <property type="protein sequence ID" value="AUA17935.1"/>
    <property type="molecule type" value="Genomic_RNA"/>
</dbReference>
<dbReference type="PROSITE" id="PS51218">
    <property type="entry name" value="SF3_HELICASE_2"/>
    <property type="match status" value="1"/>
</dbReference>
<dbReference type="KEGG" id="vg:41701725"/>
<reference evidence="36 37" key="1">
    <citation type="submission" date="2017-01" db="EMBL/GenBank/DDBJ databases">
        <title>First complete genome sequence of a novel picornavirus isolated from Chinese softshell turtle Pelodiscus sinensis in Shangrao, China.</title>
        <authorList>
            <person name="Pan X."/>
            <person name="Shen J."/>
            <person name="Lin L."/>
            <person name="Yuan X."/>
            <person name="Xu Y."/>
            <person name="Yao J."/>
            <person name="Yin W."/>
        </authorList>
    </citation>
    <scope>NUCLEOTIDE SEQUENCE [LARGE SCALE GENOMIC DNA]</scope>
    <source>
        <strain evidence="36 37">CNSR2011</strain>
    </source>
</reference>